<dbReference type="PROSITE" id="PS50132">
    <property type="entry name" value="RGS"/>
    <property type="match status" value="2"/>
</dbReference>
<keyword evidence="4" id="KW-1185">Reference proteome</keyword>
<feature type="domain" description="RGS" evidence="2">
    <location>
        <begin position="143"/>
        <end position="274"/>
    </location>
</feature>
<dbReference type="EMBL" id="JAGDFL010000301">
    <property type="protein sequence ID" value="KAG7394091.1"/>
    <property type="molecule type" value="Genomic_DNA"/>
</dbReference>
<feature type="region of interest" description="Disordered" evidence="1">
    <location>
        <begin position="439"/>
        <end position="503"/>
    </location>
</feature>
<proteinExistence type="predicted"/>
<feature type="compositionally biased region" description="Polar residues" evidence="1">
    <location>
        <begin position="59"/>
        <end position="80"/>
    </location>
</feature>
<organism evidence="3 4">
    <name type="scientific">Phytophthora boehmeriae</name>
    <dbReference type="NCBI Taxonomy" id="109152"/>
    <lineage>
        <taxon>Eukaryota</taxon>
        <taxon>Sar</taxon>
        <taxon>Stramenopiles</taxon>
        <taxon>Oomycota</taxon>
        <taxon>Peronosporomycetes</taxon>
        <taxon>Peronosporales</taxon>
        <taxon>Peronosporaceae</taxon>
        <taxon>Phytophthora</taxon>
    </lineage>
</organism>
<feature type="region of interest" description="Disordered" evidence="1">
    <location>
        <begin position="103"/>
        <end position="126"/>
    </location>
</feature>
<reference evidence="3" key="1">
    <citation type="submission" date="2021-02" db="EMBL/GenBank/DDBJ databases">
        <authorList>
            <person name="Palmer J.M."/>
        </authorList>
    </citation>
    <scope>NUCLEOTIDE SEQUENCE</scope>
    <source>
        <strain evidence="3">SCRP23</strain>
    </source>
</reference>
<dbReference type="SMART" id="SM00315">
    <property type="entry name" value="RGS"/>
    <property type="match status" value="2"/>
</dbReference>
<dbReference type="Proteomes" id="UP000693981">
    <property type="component" value="Unassembled WGS sequence"/>
</dbReference>
<feature type="compositionally biased region" description="Polar residues" evidence="1">
    <location>
        <begin position="478"/>
        <end position="491"/>
    </location>
</feature>
<evidence type="ECO:0000313" key="3">
    <source>
        <dbReference type="EMBL" id="KAG7394091.1"/>
    </source>
</evidence>
<feature type="compositionally biased region" description="Polar residues" evidence="1">
    <location>
        <begin position="27"/>
        <end position="50"/>
    </location>
</feature>
<dbReference type="AlphaFoldDB" id="A0A8T1WLM8"/>
<dbReference type="InterPro" id="IPR016137">
    <property type="entry name" value="RGS"/>
</dbReference>
<name>A0A8T1WLM8_9STRA</name>
<accession>A0A8T1WLM8</accession>
<protein>
    <recommendedName>
        <fullName evidence="2">RGS domain-containing protein</fullName>
    </recommendedName>
</protein>
<dbReference type="OrthoDB" id="74314at2759"/>
<sequence length="776" mass="87670">MRSIGNVSLDSWLFGDDKQSDGEDRTPSVSTATPSRSSLSAVGQNPSAFLSHQARRSSMKTPAKSSLSKSRDSQTQTSSPGLPDPLPVSAKLRKLFRPNKLQWKRPGVSSNSKKSPREEEQRQQLVGLDSTSFQKLQGHVPFTLKEIVKDPKKLPFLLQWLSVDTEIPNDATHSNYHQVLLFLMAIEQLQTVDEDKRRDQALKIWGKYIDNTSEFQISTTLELTPELEQLVRENIDSTDKVLDSFFPIQKLAYMRLTREEMPRFLKSDEYLKMLIDTEDGTRRIPMERILQQPRAAHYFLLFLMQSRQHFELYFWLHVEYVLKPVLEEANYELFWRLARVLVDKAQNDSQAITLATKNDLYLAIASRRFDEKLQPPQPVAKTLFNKAQQEIFTMLRSSWFDRFTKSDLYKVALKDSLIQFNLVASKEDSPPKLLSRAFSSAEYSRPHTEHASPASGSGVENDEGKTGHEVTVDHADSNNHTAGTSDHGSANSEEDSGCEESNEHEYAKVALNLESIIRLTKLPDGLQVHYRPNYEPPSANLSITKEDDCGIDSIITFATFVEKEEGEDAAATLMLMPVPNPHKDMGSNEESFDEIARRIKTFLVPSDQVVIKRSDGGKCPNETLFAFQQSGRNGFLFGSVYLTYESVRVGSFNEELFVAKGECGAAAGGNSSYSREEEAERDEQARSICFELFSELLVGHTNSCLVVGDTNESVVIFDETQFLSTRADEDLPFYRALLRTQCFSEIVSAHRINMNVKEADALDTLETDDDLQEGII</sequence>
<evidence type="ECO:0000259" key="2">
    <source>
        <dbReference type="PROSITE" id="PS50132"/>
    </source>
</evidence>
<comment type="caution">
    <text evidence="3">The sequence shown here is derived from an EMBL/GenBank/DDBJ whole genome shotgun (WGS) entry which is preliminary data.</text>
</comment>
<feature type="compositionally biased region" description="Basic and acidic residues" evidence="1">
    <location>
        <begin position="462"/>
        <end position="477"/>
    </location>
</feature>
<dbReference type="Pfam" id="PF00615">
    <property type="entry name" value="RGS"/>
    <property type="match status" value="2"/>
</dbReference>
<feature type="compositionally biased region" description="Basic and acidic residues" evidence="1">
    <location>
        <begin position="15"/>
        <end position="26"/>
    </location>
</feature>
<feature type="region of interest" description="Disordered" evidence="1">
    <location>
        <begin position="1"/>
        <end position="88"/>
    </location>
</feature>
<gene>
    <name evidence="3" type="ORF">PHYBOEH_005851</name>
</gene>
<evidence type="ECO:0000256" key="1">
    <source>
        <dbReference type="SAM" id="MobiDB-lite"/>
    </source>
</evidence>
<evidence type="ECO:0000313" key="4">
    <source>
        <dbReference type="Proteomes" id="UP000693981"/>
    </source>
</evidence>
<feature type="domain" description="RGS" evidence="2">
    <location>
        <begin position="285"/>
        <end position="413"/>
    </location>
</feature>